<comment type="caution">
    <text evidence="3">The sequence shown here is derived from an EMBL/GenBank/DDBJ whole genome shotgun (WGS) entry which is preliminary data.</text>
</comment>
<dbReference type="CDD" id="cd00201">
    <property type="entry name" value="WW"/>
    <property type="match status" value="1"/>
</dbReference>
<dbReference type="EMBL" id="JANIEX010000991">
    <property type="protein sequence ID" value="KAJ3561528.1"/>
    <property type="molecule type" value="Genomic_DNA"/>
</dbReference>
<feature type="compositionally biased region" description="Low complexity" evidence="1">
    <location>
        <begin position="58"/>
        <end position="77"/>
    </location>
</feature>
<dbReference type="PROSITE" id="PS50020">
    <property type="entry name" value="WW_DOMAIN_2"/>
    <property type="match status" value="1"/>
</dbReference>
<evidence type="ECO:0000313" key="4">
    <source>
        <dbReference type="Proteomes" id="UP001213000"/>
    </source>
</evidence>
<feature type="region of interest" description="Disordered" evidence="1">
    <location>
        <begin position="102"/>
        <end position="143"/>
    </location>
</feature>
<protein>
    <recommendedName>
        <fullName evidence="2">WW domain-containing protein</fullName>
    </recommendedName>
</protein>
<dbReference type="SMART" id="SM00456">
    <property type="entry name" value="WW"/>
    <property type="match status" value="1"/>
</dbReference>
<feature type="domain" description="WW" evidence="2">
    <location>
        <begin position="75"/>
        <end position="109"/>
    </location>
</feature>
<feature type="region of interest" description="Disordered" evidence="1">
    <location>
        <begin position="229"/>
        <end position="270"/>
    </location>
</feature>
<feature type="compositionally biased region" description="Basic and acidic residues" evidence="1">
    <location>
        <begin position="247"/>
        <end position="256"/>
    </location>
</feature>
<accession>A0AAD5VPS9</accession>
<dbReference type="PROSITE" id="PS01159">
    <property type="entry name" value="WW_DOMAIN_1"/>
    <property type="match status" value="1"/>
</dbReference>
<organism evidence="3 4">
    <name type="scientific">Leucocoprinus birnbaumii</name>
    <dbReference type="NCBI Taxonomy" id="56174"/>
    <lineage>
        <taxon>Eukaryota</taxon>
        <taxon>Fungi</taxon>
        <taxon>Dikarya</taxon>
        <taxon>Basidiomycota</taxon>
        <taxon>Agaricomycotina</taxon>
        <taxon>Agaricomycetes</taxon>
        <taxon>Agaricomycetidae</taxon>
        <taxon>Agaricales</taxon>
        <taxon>Agaricineae</taxon>
        <taxon>Agaricaceae</taxon>
        <taxon>Leucocoprinus</taxon>
    </lineage>
</organism>
<evidence type="ECO:0000313" key="3">
    <source>
        <dbReference type="EMBL" id="KAJ3561528.1"/>
    </source>
</evidence>
<feature type="region of interest" description="Disordered" evidence="1">
    <location>
        <begin position="161"/>
        <end position="181"/>
    </location>
</feature>
<feature type="compositionally biased region" description="Basic and acidic residues" evidence="1">
    <location>
        <begin position="34"/>
        <end position="44"/>
    </location>
</feature>
<name>A0AAD5VPS9_9AGAR</name>
<feature type="region of interest" description="Disordered" evidence="1">
    <location>
        <begin position="1"/>
        <end position="82"/>
    </location>
</feature>
<evidence type="ECO:0000259" key="2">
    <source>
        <dbReference type="PROSITE" id="PS50020"/>
    </source>
</evidence>
<sequence>MANDKQRSASPVPTKESDSGDQDARHMSPSSDSNKGKEKEKLQPELDSAVDEDKDKPSGSVSSDSEASAEADNASSDPQPWQAIFAPQYNAYYFYNTQTNETTWTNPLEPSGSHSTNTPPTSTSTPAETAPSGSDTPPASASQYNALQAAALAQGIDPSLAHLDPSLLTGTASASGGPIPSFQAKFNARTGAFTRPDARTPGHLSEYERMKRMSEFYFDVGAWEEQLAQDKVEEEEGNGKKRKRPSKKDLERFKEQKRQKKIAKTAWLRT</sequence>
<dbReference type="InterPro" id="IPR001202">
    <property type="entry name" value="WW_dom"/>
</dbReference>
<dbReference type="SUPFAM" id="SSF51045">
    <property type="entry name" value="WW domain"/>
    <property type="match status" value="1"/>
</dbReference>
<dbReference type="AlphaFoldDB" id="A0AAD5VPS9"/>
<dbReference type="Pfam" id="PF00397">
    <property type="entry name" value="WW"/>
    <property type="match status" value="1"/>
</dbReference>
<keyword evidence="4" id="KW-1185">Reference proteome</keyword>
<dbReference type="Proteomes" id="UP001213000">
    <property type="component" value="Unassembled WGS sequence"/>
</dbReference>
<dbReference type="InterPro" id="IPR036020">
    <property type="entry name" value="WW_dom_sf"/>
</dbReference>
<feature type="compositionally biased region" description="Low complexity" evidence="1">
    <location>
        <begin position="110"/>
        <end position="143"/>
    </location>
</feature>
<dbReference type="Gene3D" id="2.20.70.10">
    <property type="match status" value="1"/>
</dbReference>
<gene>
    <name evidence="3" type="ORF">NP233_g10138</name>
</gene>
<evidence type="ECO:0000256" key="1">
    <source>
        <dbReference type="SAM" id="MobiDB-lite"/>
    </source>
</evidence>
<feature type="compositionally biased region" description="Basic and acidic residues" evidence="1">
    <location>
        <begin position="15"/>
        <end position="26"/>
    </location>
</feature>
<reference evidence="3" key="1">
    <citation type="submission" date="2022-07" db="EMBL/GenBank/DDBJ databases">
        <title>Genome Sequence of Leucocoprinus birnbaumii.</title>
        <authorList>
            <person name="Buettner E."/>
        </authorList>
    </citation>
    <scope>NUCLEOTIDE SEQUENCE</scope>
    <source>
        <strain evidence="3">VT141</strain>
    </source>
</reference>
<proteinExistence type="predicted"/>